<organism evidence="1 2">
    <name type="scientific">Thalictrum thalictroides</name>
    <name type="common">Rue-anemone</name>
    <name type="synonym">Anemone thalictroides</name>
    <dbReference type="NCBI Taxonomy" id="46969"/>
    <lineage>
        <taxon>Eukaryota</taxon>
        <taxon>Viridiplantae</taxon>
        <taxon>Streptophyta</taxon>
        <taxon>Embryophyta</taxon>
        <taxon>Tracheophyta</taxon>
        <taxon>Spermatophyta</taxon>
        <taxon>Magnoliopsida</taxon>
        <taxon>Ranunculales</taxon>
        <taxon>Ranunculaceae</taxon>
        <taxon>Thalictroideae</taxon>
        <taxon>Thalictrum</taxon>
    </lineage>
</organism>
<name>A0A7J6VRI1_THATH</name>
<keyword evidence="2" id="KW-1185">Reference proteome</keyword>
<dbReference type="Gene3D" id="3.80.10.10">
    <property type="entry name" value="Ribonuclease Inhibitor"/>
    <property type="match status" value="1"/>
</dbReference>
<dbReference type="InterPro" id="IPR032675">
    <property type="entry name" value="LRR_dom_sf"/>
</dbReference>
<accession>A0A7J6VRI1</accession>
<evidence type="ECO:0000313" key="2">
    <source>
        <dbReference type="Proteomes" id="UP000554482"/>
    </source>
</evidence>
<gene>
    <name evidence="1" type="ORF">FRX31_022939</name>
</gene>
<dbReference type="OrthoDB" id="598235at2759"/>
<protein>
    <submittedName>
        <fullName evidence="1">Uncharacterized protein</fullName>
    </submittedName>
</protein>
<dbReference type="SUPFAM" id="SSF52058">
    <property type="entry name" value="L domain-like"/>
    <property type="match status" value="1"/>
</dbReference>
<proteinExistence type="predicted"/>
<evidence type="ECO:0000313" key="1">
    <source>
        <dbReference type="EMBL" id="KAF5187473.1"/>
    </source>
</evidence>
<reference evidence="1 2" key="1">
    <citation type="submission" date="2020-06" db="EMBL/GenBank/DDBJ databases">
        <title>Transcriptomic and genomic resources for Thalictrum thalictroides and T. hernandezii: Facilitating candidate gene discovery in an emerging model plant lineage.</title>
        <authorList>
            <person name="Arias T."/>
            <person name="Riano-Pachon D.M."/>
            <person name="Di Stilio V.S."/>
        </authorList>
    </citation>
    <scope>NUCLEOTIDE SEQUENCE [LARGE SCALE GENOMIC DNA]</scope>
    <source>
        <strain evidence="2">cv. WT478/WT964</strain>
        <tissue evidence="1">Leaves</tissue>
    </source>
</reference>
<comment type="caution">
    <text evidence="1">The sequence shown here is derived from an EMBL/GenBank/DDBJ whole genome shotgun (WGS) entry which is preliminary data.</text>
</comment>
<dbReference type="EMBL" id="JABWDY010027966">
    <property type="protein sequence ID" value="KAF5187473.1"/>
    <property type="molecule type" value="Genomic_DNA"/>
</dbReference>
<sequence length="60" mass="6967">MTRLNLFQESSLPNSVGKLIHLETLDLKYTRVFDVPVDIIKLTNLRNLLIDVPEMEYYSG</sequence>
<dbReference type="Proteomes" id="UP000554482">
    <property type="component" value="Unassembled WGS sequence"/>
</dbReference>
<feature type="non-terminal residue" evidence="1">
    <location>
        <position position="60"/>
    </location>
</feature>
<dbReference type="AlphaFoldDB" id="A0A7J6VRI1"/>